<evidence type="ECO:0000256" key="2">
    <source>
        <dbReference type="SAM" id="Phobius"/>
    </source>
</evidence>
<keyword evidence="2" id="KW-1133">Transmembrane helix</keyword>
<feature type="compositionally biased region" description="Low complexity" evidence="1">
    <location>
        <begin position="269"/>
        <end position="286"/>
    </location>
</feature>
<accession>A0AAD9Y619</accession>
<evidence type="ECO:0000313" key="3">
    <source>
        <dbReference type="EMBL" id="KAK2738704.1"/>
    </source>
</evidence>
<feature type="compositionally biased region" description="Low complexity" evidence="1">
    <location>
        <begin position="295"/>
        <end position="309"/>
    </location>
</feature>
<feature type="region of interest" description="Disordered" evidence="1">
    <location>
        <begin position="177"/>
        <end position="322"/>
    </location>
</feature>
<proteinExistence type="predicted"/>
<feature type="region of interest" description="Disordered" evidence="1">
    <location>
        <begin position="119"/>
        <end position="142"/>
    </location>
</feature>
<name>A0AAD9Y619_COLKA</name>
<keyword evidence="2" id="KW-0472">Membrane</keyword>
<dbReference type="EMBL" id="VYYT01000378">
    <property type="protein sequence ID" value="KAK2738704.1"/>
    <property type="molecule type" value="Genomic_DNA"/>
</dbReference>
<feature type="compositionally biased region" description="Low complexity" evidence="1">
    <location>
        <begin position="188"/>
        <end position="210"/>
    </location>
</feature>
<reference evidence="3" key="1">
    <citation type="submission" date="2023-02" db="EMBL/GenBank/DDBJ databases">
        <title>Colletotrichum kahawae CIFC_Que2 genome sequencing and assembly.</title>
        <authorList>
            <person name="Baroncelli R."/>
        </authorList>
    </citation>
    <scope>NUCLEOTIDE SEQUENCE</scope>
    <source>
        <strain evidence="3">CIFC_Que2</strain>
    </source>
</reference>
<feature type="compositionally biased region" description="Pro residues" evidence="1">
    <location>
        <begin position="232"/>
        <end position="241"/>
    </location>
</feature>
<keyword evidence="2" id="KW-0812">Transmembrane</keyword>
<feature type="transmembrane region" description="Helical" evidence="2">
    <location>
        <begin position="357"/>
        <end position="383"/>
    </location>
</feature>
<organism evidence="3 4">
    <name type="scientific">Colletotrichum kahawae</name>
    <name type="common">Coffee berry disease fungus</name>
    <dbReference type="NCBI Taxonomy" id="34407"/>
    <lineage>
        <taxon>Eukaryota</taxon>
        <taxon>Fungi</taxon>
        <taxon>Dikarya</taxon>
        <taxon>Ascomycota</taxon>
        <taxon>Pezizomycotina</taxon>
        <taxon>Sordariomycetes</taxon>
        <taxon>Hypocreomycetidae</taxon>
        <taxon>Glomerellales</taxon>
        <taxon>Glomerellaceae</taxon>
        <taxon>Colletotrichum</taxon>
        <taxon>Colletotrichum gloeosporioides species complex</taxon>
    </lineage>
</organism>
<evidence type="ECO:0000313" key="4">
    <source>
        <dbReference type="Proteomes" id="UP001281614"/>
    </source>
</evidence>
<keyword evidence="4" id="KW-1185">Reference proteome</keyword>
<protein>
    <submittedName>
        <fullName evidence="3">Uncharacterized protein</fullName>
    </submittedName>
</protein>
<evidence type="ECO:0000256" key="1">
    <source>
        <dbReference type="SAM" id="MobiDB-lite"/>
    </source>
</evidence>
<dbReference type="AlphaFoldDB" id="A0AAD9Y619"/>
<gene>
    <name evidence="3" type="ORF">CKAH01_07394</name>
</gene>
<dbReference type="Proteomes" id="UP001281614">
    <property type="component" value="Unassembled WGS sequence"/>
</dbReference>
<comment type="caution">
    <text evidence="3">The sequence shown here is derived from an EMBL/GenBank/DDBJ whole genome shotgun (WGS) entry which is preliminary data.</text>
</comment>
<sequence length="399" mass="42260">MVDGRRIKCKAAKQGEPTSARFLCYINYATHCVDSRPATEGGPRRAHISKASVWRDPTPKPLGLAQYYLSWDKETSPTMSYNHQQSDSISNAMYPADSSYTPGGGAQNRQSTNSLANALYPVDSGYTPGGQNHHPSDSLANAAYPQDSAYRPAAPTSQPDDKLAMPQARYSQSYNTAAMTGPGAASRQAPTTAYPQYPPATQQPQAWTPTHDPYPPAVTPWSPDGMSAANPNLPPPPPYDPSRPGTGATGTSTPRDPISPNPSESALLGQQQQQQAVGQQRGVPAQSQSIYTASPQVQQQQQAPAPAAPHIADPEGQDGQQPRAYLQSMTGGMPAYGNSPGGLGPVAKARKKKKQKLAILAAVLCAILLLLIGLIVGVLVGIVNRKDDKPPPPGGPRMM</sequence>